<gene>
    <name evidence="1" type="ORF">KK1_037194</name>
</gene>
<proteinExistence type="predicted"/>
<protein>
    <submittedName>
        <fullName evidence="1">Uncharacterized protein</fullName>
    </submittedName>
</protein>
<dbReference type="EMBL" id="KQ483773">
    <property type="protein sequence ID" value="KYP41434.1"/>
    <property type="molecule type" value="Genomic_DNA"/>
</dbReference>
<dbReference type="Proteomes" id="UP000075243">
    <property type="component" value="Unassembled WGS sequence"/>
</dbReference>
<accession>A0A151RFQ5</accession>
<sequence length="103" mass="11628">MLNRVHSNTTHLGPAIPLHSKLVVSISSLKKRLLSPSTTCNLPNHSPTVTWNNLLRPGRKLNPVNTVKHLNRTQMPTHFNKMLKSISSPVSYKQCYARQSNTF</sequence>
<keyword evidence="2" id="KW-1185">Reference proteome</keyword>
<name>A0A151RFQ5_CAJCA</name>
<evidence type="ECO:0000313" key="2">
    <source>
        <dbReference type="Proteomes" id="UP000075243"/>
    </source>
</evidence>
<dbReference type="AlphaFoldDB" id="A0A151RFQ5"/>
<reference evidence="1" key="1">
    <citation type="journal article" date="2012" name="Nat. Biotechnol.">
        <title>Draft genome sequence of pigeonpea (Cajanus cajan), an orphan legume crop of resource-poor farmers.</title>
        <authorList>
            <person name="Varshney R.K."/>
            <person name="Chen W."/>
            <person name="Li Y."/>
            <person name="Bharti A.K."/>
            <person name="Saxena R.K."/>
            <person name="Schlueter J.A."/>
            <person name="Donoghue M.T."/>
            <person name="Azam S."/>
            <person name="Fan G."/>
            <person name="Whaley A.M."/>
            <person name="Farmer A.D."/>
            <person name="Sheridan J."/>
            <person name="Iwata A."/>
            <person name="Tuteja R."/>
            <person name="Penmetsa R.V."/>
            <person name="Wu W."/>
            <person name="Upadhyaya H.D."/>
            <person name="Yang S.P."/>
            <person name="Shah T."/>
            <person name="Saxena K.B."/>
            <person name="Michael T."/>
            <person name="McCombie W.R."/>
            <person name="Yang B."/>
            <person name="Zhang G."/>
            <person name="Yang H."/>
            <person name="Wang J."/>
            <person name="Spillane C."/>
            <person name="Cook D.R."/>
            <person name="May G.D."/>
            <person name="Xu X."/>
            <person name="Jackson S.A."/>
        </authorList>
    </citation>
    <scope>NUCLEOTIDE SEQUENCE [LARGE SCALE GENOMIC DNA]</scope>
</reference>
<evidence type="ECO:0000313" key="1">
    <source>
        <dbReference type="EMBL" id="KYP41434.1"/>
    </source>
</evidence>
<organism evidence="1 2">
    <name type="scientific">Cajanus cajan</name>
    <name type="common">Pigeon pea</name>
    <name type="synonym">Cajanus indicus</name>
    <dbReference type="NCBI Taxonomy" id="3821"/>
    <lineage>
        <taxon>Eukaryota</taxon>
        <taxon>Viridiplantae</taxon>
        <taxon>Streptophyta</taxon>
        <taxon>Embryophyta</taxon>
        <taxon>Tracheophyta</taxon>
        <taxon>Spermatophyta</taxon>
        <taxon>Magnoliopsida</taxon>
        <taxon>eudicotyledons</taxon>
        <taxon>Gunneridae</taxon>
        <taxon>Pentapetalae</taxon>
        <taxon>rosids</taxon>
        <taxon>fabids</taxon>
        <taxon>Fabales</taxon>
        <taxon>Fabaceae</taxon>
        <taxon>Papilionoideae</taxon>
        <taxon>50 kb inversion clade</taxon>
        <taxon>NPAAA clade</taxon>
        <taxon>indigoferoid/millettioid clade</taxon>
        <taxon>Phaseoleae</taxon>
        <taxon>Cajanus</taxon>
    </lineage>
</organism>
<dbReference type="Gramene" id="C.cajan_38624.t">
    <property type="protein sequence ID" value="C.cajan_38624.t.cds1"/>
    <property type="gene ID" value="C.cajan_38624"/>
</dbReference>